<dbReference type="PROSITE" id="PS52044">
    <property type="entry name" value="VLRF1"/>
    <property type="match status" value="1"/>
</dbReference>
<keyword evidence="7 10" id="KW-0378">Hydrolase</keyword>
<evidence type="ECO:0000256" key="4">
    <source>
        <dbReference type="ARBA" id="ARBA00022722"/>
    </source>
</evidence>
<feature type="region of interest" description="Disordered" evidence="11">
    <location>
        <begin position="588"/>
        <end position="674"/>
    </location>
</feature>
<dbReference type="OrthoDB" id="429841at2759"/>
<comment type="subcellular location">
    <subcellularLocation>
        <location evidence="1">Cytoplasm</location>
    </subcellularLocation>
</comment>
<dbReference type="GO" id="GO:0036503">
    <property type="term" value="P:ERAD pathway"/>
    <property type="evidence" value="ECO:0007669"/>
    <property type="project" value="TreeGrafter"/>
</dbReference>
<feature type="region of interest" description="Disordered" evidence="11">
    <location>
        <begin position="393"/>
        <end position="424"/>
    </location>
</feature>
<evidence type="ECO:0000256" key="8">
    <source>
        <dbReference type="ARBA" id="ARBA00023043"/>
    </source>
</evidence>
<dbReference type="Pfam" id="PF18826">
    <property type="entry name" value="bVLRF1"/>
    <property type="match status" value="1"/>
</dbReference>
<evidence type="ECO:0000256" key="2">
    <source>
        <dbReference type="ARBA" id="ARBA00009262"/>
    </source>
</evidence>
<feature type="region of interest" description="Disordered" evidence="11">
    <location>
        <begin position="230"/>
        <end position="252"/>
    </location>
</feature>
<dbReference type="EMBL" id="ML143434">
    <property type="protein sequence ID" value="TBU27243.1"/>
    <property type="molecule type" value="Genomic_DNA"/>
</dbReference>
<evidence type="ECO:0000256" key="6">
    <source>
        <dbReference type="ARBA" id="ARBA00022759"/>
    </source>
</evidence>
<proteinExistence type="inferred from homology"/>
<feature type="compositionally biased region" description="Basic residues" evidence="11">
    <location>
        <begin position="595"/>
        <end position="604"/>
    </location>
</feature>
<keyword evidence="5" id="KW-0677">Repeat</keyword>
<keyword evidence="8" id="KW-0040">ANK repeat</keyword>
<reference evidence="13" key="1">
    <citation type="submission" date="2019-01" db="EMBL/GenBank/DDBJ databases">
        <title>Draft genome sequences of three monokaryotic isolates of the white-rot basidiomycete fungus Dichomitus squalens.</title>
        <authorList>
            <consortium name="DOE Joint Genome Institute"/>
            <person name="Lopez S.C."/>
            <person name="Andreopoulos B."/>
            <person name="Pangilinan J."/>
            <person name="Lipzen A."/>
            <person name="Riley R."/>
            <person name="Ahrendt S."/>
            <person name="Ng V."/>
            <person name="Barry K."/>
            <person name="Daum C."/>
            <person name="Grigoriev I.V."/>
            <person name="Hilden K.S."/>
            <person name="Makela M.R."/>
            <person name="de Vries R.P."/>
        </authorList>
    </citation>
    <scope>NUCLEOTIDE SEQUENCE [LARGE SCALE GENOMIC DNA]</scope>
    <source>
        <strain evidence="13">OM18370.1</strain>
    </source>
</reference>
<feature type="compositionally biased region" description="Pro residues" evidence="11">
    <location>
        <begin position="396"/>
        <end position="406"/>
    </location>
</feature>
<keyword evidence="9" id="KW-0175">Coiled coil</keyword>
<evidence type="ECO:0000256" key="3">
    <source>
        <dbReference type="ARBA" id="ARBA00022490"/>
    </source>
</evidence>
<name>A0A4V2K020_9APHY</name>
<protein>
    <recommendedName>
        <fullName evidence="12">VLRF1 domain-containing protein</fullName>
    </recommendedName>
</protein>
<keyword evidence="6 10" id="KW-0255">Endonuclease</keyword>
<organism evidence="13">
    <name type="scientific">Dichomitus squalens</name>
    <dbReference type="NCBI Taxonomy" id="114155"/>
    <lineage>
        <taxon>Eukaryota</taxon>
        <taxon>Fungi</taxon>
        <taxon>Dikarya</taxon>
        <taxon>Basidiomycota</taxon>
        <taxon>Agaricomycotina</taxon>
        <taxon>Agaricomycetes</taxon>
        <taxon>Polyporales</taxon>
        <taxon>Polyporaceae</taxon>
        <taxon>Dichomitus</taxon>
    </lineage>
</organism>
<comment type="domain">
    <text evidence="10">The VLRF1 domain mediates binding to the 60S ribosomal subunit.</text>
</comment>
<evidence type="ECO:0000256" key="9">
    <source>
        <dbReference type="ARBA" id="ARBA00023054"/>
    </source>
</evidence>
<feature type="active site" evidence="10">
    <location>
        <position position="275"/>
    </location>
</feature>
<evidence type="ECO:0000256" key="5">
    <source>
        <dbReference type="ARBA" id="ARBA00022737"/>
    </source>
</evidence>
<evidence type="ECO:0000256" key="10">
    <source>
        <dbReference type="PROSITE-ProRule" id="PRU01389"/>
    </source>
</evidence>
<accession>A0A4V2K020</accession>
<gene>
    <name evidence="13" type="ORF">BD311DRAFT_844395</name>
</gene>
<comment type="similarity">
    <text evidence="2 10">Belongs to the ANKZF1/VMS1 family.</text>
</comment>
<evidence type="ECO:0000256" key="7">
    <source>
        <dbReference type="ARBA" id="ARBA00022801"/>
    </source>
</evidence>
<dbReference type="PANTHER" id="PTHR16036:SF2">
    <property type="entry name" value="TRNA ENDONUCLEASE ANKZF1"/>
    <property type="match status" value="1"/>
</dbReference>
<dbReference type="GO" id="GO:0016787">
    <property type="term" value="F:hydrolase activity"/>
    <property type="evidence" value="ECO:0007669"/>
    <property type="project" value="UniProtKB-KW"/>
</dbReference>
<sequence length="689" mass="75528">MSQYQQYYLFSLPRELLDTLVPRNILSQVPEPVPPPRIESSAQQAPGSRACNICLGAAFVDVEDQRAHFRSDWHRYNVKVRLNGADPVTEQHFAQLVDGTSPFSAPHPLILNNALGLEDSISGSASSSDGEDSSDGDDAVAALVQKTRKLARPSSPDETARTIPQIPLVWFHSPPATQIGIYRTVFSTSTPPPEYLSELKQMQSGGEHGRTWALFMTAGGHFAGAIVRVKRPDGDDDDGGLTKKGKPRRPKPELEVLKHKTFHRYTTRRKQGGSQSLNDNAKSKAVSAGAMLRRYGEQALRDDIRNLLADWAEDIYDCERIFIRASVSNRRIFLDYEGAVIEKGDERLRGFPFPTRRPTQAELTRCLQELTRVKVSHLTEDALRAQDEALLASLPKPKPQPTPAPHPEAAKHKDKPAASQLSPEEELLRDKWARLLDMVKRGRLDALKPFWAREAAALGGVDAAGPEWAAESGGGGTLLQVAARAGQAEVAQWLLEDLRADPTLAVPAPSPGTGASAAADDSGSGAESDSSDAPRLPRGRGGRRTAYDLARTKEVRNVFRRAAAAHPDWWDWLGTERGARVPSVLSAEMEEGREGKKKARRKGLKDKVKEREVREREREAATPSPPPPPVQEARRQREELSNGGPRRLGGSTGGAESVAGLTPEMRAKIERERRARAAEARLRALGGGR</sequence>
<feature type="region of interest" description="Disordered" evidence="11">
    <location>
        <begin position="504"/>
        <end position="547"/>
    </location>
</feature>
<dbReference type="Proteomes" id="UP000292957">
    <property type="component" value="Unassembled WGS sequence"/>
</dbReference>
<evidence type="ECO:0000313" key="13">
    <source>
        <dbReference type="EMBL" id="TBU27243.1"/>
    </source>
</evidence>
<feature type="compositionally biased region" description="Basic and acidic residues" evidence="11">
    <location>
        <begin position="605"/>
        <end position="620"/>
    </location>
</feature>
<dbReference type="PANTHER" id="PTHR16036">
    <property type="entry name" value="ANKYRIN REPEAT AND ZINC FINGER DOMAIN-CONTAINING PROTEIN 1"/>
    <property type="match status" value="1"/>
</dbReference>
<dbReference type="AlphaFoldDB" id="A0A4V2K020"/>
<feature type="compositionally biased region" description="Low complexity" evidence="11">
    <location>
        <begin position="511"/>
        <end position="534"/>
    </location>
</feature>
<dbReference type="InterPro" id="IPR047139">
    <property type="entry name" value="ANKZ1/VMS1"/>
</dbReference>
<feature type="compositionally biased region" description="Basic and acidic residues" evidence="11">
    <location>
        <begin position="665"/>
        <end position="674"/>
    </location>
</feature>
<evidence type="ECO:0000256" key="1">
    <source>
        <dbReference type="ARBA" id="ARBA00004496"/>
    </source>
</evidence>
<dbReference type="GO" id="GO:0004519">
    <property type="term" value="F:endonuclease activity"/>
    <property type="evidence" value="ECO:0007669"/>
    <property type="project" value="UniProtKB-KW"/>
</dbReference>
<evidence type="ECO:0000256" key="11">
    <source>
        <dbReference type="SAM" id="MobiDB-lite"/>
    </source>
</evidence>
<keyword evidence="4 10" id="KW-0540">Nuclease</keyword>
<feature type="domain" description="VLRF1" evidence="12">
    <location>
        <begin position="208"/>
        <end position="373"/>
    </location>
</feature>
<dbReference type="GO" id="GO:0005737">
    <property type="term" value="C:cytoplasm"/>
    <property type="evidence" value="ECO:0007669"/>
    <property type="project" value="UniProtKB-SubCell"/>
</dbReference>
<dbReference type="InterPro" id="IPR041175">
    <property type="entry name" value="VLRF1/Vms1"/>
</dbReference>
<keyword evidence="3 10" id="KW-0963">Cytoplasm</keyword>
<evidence type="ECO:0000259" key="12">
    <source>
        <dbReference type="PROSITE" id="PS52044"/>
    </source>
</evidence>